<name>A0ABU0HMY0_9HYPH</name>
<organism evidence="2 3">
    <name type="scientific">Methylobacterium persicinum</name>
    <dbReference type="NCBI Taxonomy" id="374426"/>
    <lineage>
        <taxon>Bacteria</taxon>
        <taxon>Pseudomonadati</taxon>
        <taxon>Pseudomonadota</taxon>
        <taxon>Alphaproteobacteria</taxon>
        <taxon>Hyphomicrobiales</taxon>
        <taxon>Methylobacteriaceae</taxon>
        <taxon>Methylobacterium</taxon>
    </lineage>
</organism>
<reference evidence="2 3" key="1">
    <citation type="submission" date="2023-07" db="EMBL/GenBank/DDBJ databases">
        <title>Genomic Encyclopedia of Type Strains, Phase IV (KMG-IV): sequencing the most valuable type-strain genomes for metagenomic binning, comparative biology and taxonomic classification.</title>
        <authorList>
            <person name="Goeker M."/>
        </authorList>
    </citation>
    <scope>NUCLEOTIDE SEQUENCE [LARGE SCALE GENOMIC DNA]</scope>
    <source>
        <strain evidence="2 3">DSM 19562</strain>
    </source>
</reference>
<evidence type="ECO:0000313" key="3">
    <source>
        <dbReference type="Proteomes" id="UP001236369"/>
    </source>
</evidence>
<dbReference type="Proteomes" id="UP001236369">
    <property type="component" value="Unassembled WGS sequence"/>
</dbReference>
<gene>
    <name evidence="2" type="ORF">QO016_003199</name>
</gene>
<keyword evidence="3" id="KW-1185">Reference proteome</keyword>
<comment type="caution">
    <text evidence="2">The sequence shown here is derived from an EMBL/GenBank/DDBJ whole genome shotgun (WGS) entry which is preliminary data.</text>
</comment>
<dbReference type="EMBL" id="JAUSVV010000007">
    <property type="protein sequence ID" value="MDQ0443694.1"/>
    <property type="molecule type" value="Genomic_DNA"/>
</dbReference>
<accession>A0ABU0HMY0</accession>
<sequence length="226" mass="22803">MDLIFDHPAGSAPEPFPPPPRDETPSGGATVLGMLDAIGEIYPHRVVLDDGRRRLSPFLLGLMVRRLARAILDLAPAGPVAVGLREGGMGIVATLAALAAGRDCVIVDPGRLPEAAQGCACLVRVPRDGGAVPPGCVPLDVFLSCGLSYALAGPDLPNAAASSALIRFGDPSGPGLPLTRLVADGSACLAAHPPEAGALWCPDCLGALMGTLLSGRAVRIGTAADG</sequence>
<protein>
    <submittedName>
        <fullName evidence="2">Uncharacterized protein</fullName>
    </submittedName>
</protein>
<dbReference type="RefSeq" id="WP_238252531.1">
    <property type="nucleotide sequence ID" value="NZ_BPQX01000055.1"/>
</dbReference>
<evidence type="ECO:0000313" key="2">
    <source>
        <dbReference type="EMBL" id="MDQ0443694.1"/>
    </source>
</evidence>
<proteinExistence type="predicted"/>
<feature type="region of interest" description="Disordered" evidence="1">
    <location>
        <begin position="1"/>
        <end position="28"/>
    </location>
</feature>
<dbReference type="SUPFAM" id="SSF56801">
    <property type="entry name" value="Acetyl-CoA synthetase-like"/>
    <property type="match status" value="1"/>
</dbReference>
<evidence type="ECO:0000256" key="1">
    <source>
        <dbReference type="SAM" id="MobiDB-lite"/>
    </source>
</evidence>